<protein>
    <recommendedName>
        <fullName evidence="3">Secreted protein</fullName>
    </recommendedName>
</protein>
<name>A0ABX0JMD9_9PROT</name>
<keyword evidence="2" id="KW-1185">Reference proteome</keyword>
<sequence>MKESCIFFIASAAAGVLIITVVRCRVVIAQAWMSREVIVIRRRIARLERIERRVDRWLHTSDNSPEG</sequence>
<evidence type="ECO:0000313" key="1">
    <source>
        <dbReference type="EMBL" id="NHN83646.1"/>
    </source>
</evidence>
<comment type="caution">
    <text evidence="1">The sequence shown here is derived from an EMBL/GenBank/DDBJ whole genome shotgun (WGS) entry which is preliminary data.</text>
</comment>
<dbReference type="Proteomes" id="UP000635278">
    <property type="component" value="Unassembled WGS sequence"/>
</dbReference>
<evidence type="ECO:0000313" key="2">
    <source>
        <dbReference type="Proteomes" id="UP000635278"/>
    </source>
</evidence>
<proteinExistence type="predicted"/>
<dbReference type="EMBL" id="WOTB01000003">
    <property type="protein sequence ID" value="NHN83646.1"/>
    <property type="molecule type" value="Genomic_DNA"/>
</dbReference>
<organism evidence="1 2">
    <name type="scientific">Acetobacter musti</name>
    <dbReference type="NCBI Taxonomy" id="864732"/>
    <lineage>
        <taxon>Bacteria</taxon>
        <taxon>Pseudomonadati</taxon>
        <taxon>Pseudomonadota</taxon>
        <taxon>Alphaproteobacteria</taxon>
        <taxon>Acetobacterales</taxon>
        <taxon>Acetobacteraceae</taxon>
        <taxon>Acetobacter</taxon>
    </lineage>
</organism>
<gene>
    <name evidence="1" type="ORF">GOB93_03200</name>
</gene>
<reference evidence="1 2" key="1">
    <citation type="journal article" date="2020" name="Int. J. Syst. Evol. Microbiol.">
        <title>Novel acetic acid bacteria from cider fermentations: Acetobacter conturbans sp. nov. and Acetobacter fallax sp. nov.</title>
        <authorList>
            <person name="Sombolestani A.S."/>
            <person name="Cleenwerck I."/>
            <person name="Cnockaert M."/>
            <person name="Borremans W."/>
            <person name="Wieme A.D."/>
            <person name="De Vuyst L."/>
            <person name="Vandamme P."/>
        </authorList>
    </citation>
    <scope>NUCLEOTIDE SEQUENCE [LARGE SCALE GENOMIC DNA]</scope>
    <source>
        <strain evidence="1 2">LMG 30640</strain>
    </source>
</reference>
<accession>A0ABX0JMD9</accession>
<evidence type="ECO:0008006" key="3">
    <source>
        <dbReference type="Google" id="ProtNLM"/>
    </source>
</evidence>
<dbReference type="RefSeq" id="WP_173582086.1">
    <property type="nucleotide sequence ID" value="NZ_WOTB01000003.1"/>
</dbReference>